<accession>A0A1F5LVE2</accession>
<evidence type="ECO:0000313" key="11">
    <source>
        <dbReference type="Proteomes" id="UP000177622"/>
    </source>
</evidence>
<dbReference type="Gene3D" id="3.40.50.10190">
    <property type="entry name" value="BRCT domain"/>
    <property type="match status" value="1"/>
</dbReference>
<dbReference type="InterPro" id="IPR050800">
    <property type="entry name" value="ARTD/PARP"/>
</dbReference>
<dbReference type="GO" id="GO:0006302">
    <property type="term" value="P:double-strand break repair"/>
    <property type="evidence" value="ECO:0007669"/>
    <property type="project" value="TreeGrafter"/>
</dbReference>
<dbReference type="GO" id="GO:1990404">
    <property type="term" value="F:NAD+-protein mono-ADP-ribosyltransferase activity"/>
    <property type="evidence" value="ECO:0007669"/>
    <property type="project" value="TreeGrafter"/>
</dbReference>
<comment type="caution">
    <text evidence="10">The sequence shown here is derived from an EMBL/GenBank/DDBJ whole genome shotgun (WGS) entry which is preliminary data.</text>
</comment>
<reference evidence="10 11" key="1">
    <citation type="journal article" date="2016" name="Sci. Rep.">
        <title>Penicillium arizonense, a new, genome sequenced fungal species, reveals a high chemical diversity in secreted metabolites.</title>
        <authorList>
            <person name="Grijseels S."/>
            <person name="Nielsen J.C."/>
            <person name="Randelovic M."/>
            <person name="Nielsen J."/>
            <person name="Nielsen K.F."/>
            <person name="Workman M."/>
            <person name="Frisvad J.C."/>
        </authorList>
    </citation>
    <scope>NUCLEOTIDE SEQUENCE [LARGE SCALE GENOMIC DNA]</scope>
    <source>
        <strain evidence="10 11">CBS 141311</strain>
    </source>
</reference>
<organism evidence="10 11">
    <name type="scientific">Penicillium arizonense</name>
    <dbReference type="NCBI Taxonomy" id="1835702"/>
    <lineage>
        <taxon>Eukaryota</taxon>
        <taxon>Fungi</taxon>
        <taxon>Dikarya</taxon>
        <taxon>Ascomycota</taxon>
        <taxon>Pezizomycotina</taxon>
        <taxon>Eurotiomycetes</taxon>
        <taxon>Eurotiomycetidae</taxon>
        <taxon>Eurotiales</taxon>
        <taxon>Aspergillaceae</taxon>
        <taxon>Penicillium</taxon>
    </lineage>
</organism>
<evidence type="ECO:0000259" key="7">
    <source>
        <dbReference type="PROSITE" id="PS50172"/>
    </source>
</evidence>
<dbReference type="PANTHER" id="PTHR10459:SF60">
    <property type="entry name" value="POLY [ADP-RIBOSE] POLYMERASE 2"/>
    <property type="match status" value="1"/>
</dbReference>
<feature type="domain" description="BRCT" evidence="7">
    <location>
        <begin position="20"/>
        <end position="114"/>
    </location>
</feature>
<dbReference type="RefSeq" id="XP_022492328.1">
    <property type="nucleotide sequence ID" value="XM_022627298.1"/>
</dbReference>
<evidence type="ECO:0000256" key="4">
    <source>
        <dbReference type="ARBA" id="ARBA00033987"/>
    </source>
</evidence>
<keyword evidence="3 5" id="KW-0520">NAD</keyword>
<evidence type="ECO:0000256" key="1">
    <source>
        <dbReference type="ARBA" id="ARBA00022676"/>
    </source>
</evidence>
<dbReference type="Gene3D" id="3.90.228.10">
    <property type="match status" value="1"/>
</dbReference>
<dbReference type="InterPro" id="IPR036420">
    <property type="entry name" value="BRCT_dom_sf"/>
</dbReference>
<dbReference type="PROSITE" id="PS50172">
    <property type="entry name" value="BRCT"/>
    <property type="match status" value="1"/>
</dbReference>
<dbReference type="SUPFAM" id="SSF56399">
    <property type="entry name" value="ADP-ribosylation"/>
    <property type="match status" value="1"/>
</dbReference>
<dbReference type="CDD" id="cd00027">
    <property type="entry name" value="BRCT"/>
    <property type="match status" value="1"/>
</dbReference>
<evidence type="ECO:0000259" key="8">
    <source>
        <dbReference type="PROSITE" id="PS51059"/>
    </source>
</evidence>
<protein>
    <recommendedName>
        <fullName evidence="5">Poly [ADP-ribose] polymerase</fullName>
        <shortName evidence="5">PARP</shortName>
        <ecNumber evidence="5">2.4.2.-</ecNumber>
    </recommendedName>
</protein>
<feature type="domain" description="WGR" evidence="9">
    <location>
        <begin position="195"/>
        <end position="305"/>
    </location>
</feature>
<dbReference type="InterPro" id="IPR001357">
    <property type="entry name" value="BRCT_dom"/>
</dbReference>
<sequence>MSDKKDDKKADTEADKETDKLMDSLKGLVIGASGNIPGYQHRQIRKMVEECGATFAQMDVSKCTHLVTTHTGIRQGHIKVDRAIASGECHIVNVHWLLKSIENQSPEEVWQYKLLQSKNPANAIDLTGNKRARESDSDDEDAGSLKKPKDERKIRFAKLAALVDSEIDTDGGQLPLFLSFRFGTWLNHRLILGRTLSVWMDDAGEILDATLMNTVTIKGSQATSIIRLQLIFDSNSDKYYVFQAQREIPATGDEPSITTHEEFCDTLDGARCDFEGKFRSQSGLLWKNRHEIPKDDRFVSLELQYEEPVILVSEKCAFAQSVENVLSLIFQKGDCERFVNSMSTYGRRMDLAGQFNGHTLQAGIAILRKIVELYGKIAMKSCGPQVDNLCNLYSVLMVNGAQDFTYNRPGLAPIMGELMTLDLAIKLHTASNILRGKNSRLNTSMTMRQISHALGLAKLTPVDQTSKEYAELCKYLHGSARKAHARQLKQVVGVFRLKRPGEMQRFARWEKENTSKIGDRRLLWHGSSTVNFAGILSQGLRYGGLCSANGKRFCQGIYFADMSTKSLGYCQGQKQALMALCEVELGRPGTELSTTSPAATVHSKWRDAGCIHEDFVGTQIPDVRVPPAQMHASGLYYPEYIVQDPAQVRLQYLFHVQLQ</sequence>
<dbReference type="PROSITE" id="PS51977">
    <property type="entry name" value="WGR"/>
    <property type="match status" value="1"/>
</dbReference>
<dbReference type="SUPFAM" id="SSF52113">
    <property type="entry name" value="BRCT domain"/>
    <property type="match status" value="1"/>
</dbReference>
<dbReference type="GeneID" id="34572032"/>
<dbReference type="Proteomes" id="UP000177622">
    <property type="component" value="Unassembled WGS sequence"/>
</dbReference>
<dbReference type="PANTHER" id="PTHR10459">
    <property type="entry name" value="DNA LIGASE"/>
    <property type="match status" value="1"/>
</dbReference>
<evidence type="ECO:0000256" key="6">
    <source>
        <dbReference type="SAM" id="MobiDB-lite"/>
    </source>
</evidence>
<evidence type="ECO:0000256" key="5">
    <source>
        <dbReference type="RuleBase" id="RU362114"/>
    </source>
</evidence>
<dbReference type="InterPro" id="IPR012317">
    <property type="entry name" value="Poly(ADP-ribose)pol_cat_dom"/>
</dbReference>
<dbReference type="OrthoDB" id="2017365at2759"/>
<evidence type="ECO:0000256" key="2">
    <source>
        <dbReference type="ARBA" id="ARBA00022679"/>
    </source>
</evidence>
<evidence type="ECO:0000256" key="3">
    <source>
        <dbReference type="ARBA" id="ARBA00023027"/>
    </source>
</evidence>
<dbReference type="EMBL" id="LXJU01000002">
    <property type="protein sequence ID" value="OGE56901.1"/>
    <property type="molecule type" value="Genomic_DNA"/>
</dbReference>
<dbReference type="EC" id="2.4.2.-" evidence="5"/>
<dbReference type="AlphaFoldDB" id="A0A1F5LVE2"/>
<feature type="domain" description="PARP catalytic" evidence="8">
    <location>
        <begin position="444"/>
        <end position="659"/>
    </location>
</feature>
<comment type="catalytic activity">
    <reaction evidence="4">
        <text>NAD(+) + (ADP-D-ribosyl)n-acceptor = nicotinamide + (ADP-D-ribosyl)n+1-acceptor + H(+).</text>
        <dbReference type="EC" id="2.4.2.30"/>
    </reaction>
</comment>
<name>A0A1F5LVE2_PENAI</name>
<proteinExistence type="predicted"/>
<keyword evidence="2 5" id="KW-0808">Transferase</keyword>
<dbReference type="STRING" id="1835702.A0A1F5LVE2"/>
<evidence type="ECO:0000259" key="9">
    <source>
        <dbReference type="PROSITE" id="PS51977"/>
    </source>
</evidence>
<keyword evidence="1 5" id="KW-0328">Glycosyltransferase</keyword>
<dbReference type="GO" id="GO:0070212">
    <property type="term" value="P:protein poly-ADP-ribosylation"/>
    <property type="evidence" value="ECO:0007669"/>
    <property type="project" value="TreeGrafter"/>
</dbReference>
<gene>
    <name evidence="10" type="ORF">PENARI_c002G02379</name>
</gene>
<dbReference type="GO" id="GO:0005730">
    <property type="term" value="C:nucleolus"/>
    <property type="evidence" value="ECO:0007669"/>
    <property type="project" value="TreeGrafter"/>
</dbReference>
<dbReference type="Pfam" id="PF00644">
    <property type="entry name" value="PARP"/>
    <property type="match status" value="1"/>
</dbReference>
<dbReference type="GO" id="GO:0003950">
    <property type="term" value="F:NAD+ poly-ADP-ribosyltransferase activity"/>
    <property type="evidence" value="ECO:0007669"/>
    <property type="project" value="UniProtKB-UniRule"/>
</dbReference>
<dbReference type="InterPro" id="IPR008893">
    <property type="entry name" value="WGR_domain"/>
</dbReference>
<evidence type="ECO:0000313" key="10">
    <source>
        <dbReference type="EMBL" id="OGE56901.1"/>
    </source>
</evidence>
<keyword evidence="11" id="KW-1185">Reference proteome</keyword>
<feature type="region of interest" description="Disordered" evidence="6">
    <location>
        <begin position="125"/>
        <end position="147"/>
    </location>
</feature>
<dbReference type="PROSITE" id="PS51059">
    <property type="entry name" value="PARP_CATALYTIC"/>
    <property type="match status" value="1"/>
</dbReference>